<dbReference type="OrthoDB" id="2612926at2"/>
<reference evidence="3 4" key="1">
    <citation type="submission" date="2017-07" db="EMBL/GenBank/DDBJ databases">
        <title>Isolation and whole genome analysis of endospore-forming bacteria from heroin.</title>
        <authorList>
            <person name="Kalinowski J."/>
            <person name="Ahrens B."/>
            <person name="Al-Dilaimi A."/>
            <person name="Winkler A."/>
            <person name="Wibberg D."/>
            <person name="Schleenbecker U."/>
            <person name="Ruckert C."/>
            <person name="Wolfel R."/>
            <person name="Grass G."/>
        </authorList>
    </citation>
    <scope>NUCLEOTIDE SEQUENCE [LARGE SCALE GENOMIC DNA]</scope>
    <source>
        <strain evidence="3 4">7537-G1</strain>
    </source>
</reference>
<dbReference type="SUPFAM" id="SSF55383">
    <property type="entry name" value="Copper amine oxidase, domain N"/>
    <property type="match status" value="1"/>
</dbReference>
<dbReference type="Pfam" id="PF07833">
    <property type="entry name" value="Cu_amine_oxidN1"/>
    <property type="match status" value="1"/>
</dbReference>
<comment type="caution">
    <text evidence="3">The sequence shown here is derived from an EMBL/GenBank/DDBJ whole genome shotgun (WGS) entry which is preliminary data.</text>
</comment>
<dbReference type="InterPro" id="IPR036582">
    <property type="entry name" value="Mao_N_sf"/>
</dbReference>
<evidence type="ECO:0000313" key="3">
    <source>
        <dbReference type="EMBL" id="PAD75306.1"/>
    </source>
</evidence>
<keyword evidence="1" id="KW-0732">Signal</keyword>
<gene>
    <name evidence="3" type="ORF">CHH67_15670</name>
</gene>
<dbReference type="AlphaFoldDB" id="A0A268EQC6"/>
<feature type="chain" id="PRO_5032852202" description="Copper amine oxidase-like N-terminal domain-containing protein" evidence="1">
    <location>
        <begin position="27"/>
        <end position="309"/>
    </location>
</feature>
<feature type="domain" description="Copper amine oxidase-like N-terminal" evidence="2">
    <location>
        <begin position="34"/>
        <end position="139"/>
    </location>
</feature>
<dbReference type="RefSeq" id="WP_095266143.1">
    <property type="nucleotide sequence ID" value="NZ_NPBY01000046.1"/>
</dbReference>
<name>A0A268EQC6_9BACL</name>
<dbReference type="Proteomes" id="UP000215596">
    <property type="component" value="Unassembled WGS sequence"/>
</dbReference>
<evidence type="ECO:0000256" key="1">
    <source>
        <dbReference type="SAM" id="SignalP"/>
    </source>
</evidence>
<feature type="signal peptide" evidence="1">
    <location>
        <begin position="1"/>
        <end position="26"/>
    </location>
</feature>
<proteinExistence type="predicted"/>
<dbReference type="InterPro" id="IPR012854">
    <property type="entry name" value="Cu_amine_oxidase-like_N"/>
</dbReference>
<evidence type="ECO:0000259" key="2">
    <source>
        <dbReference type="Pfam" id="PF07833"/>
    </source>
</evidence>
<organism evidence="3 4">
    <name type="scientific">Paenibacillus campinasensis</name>
    <dbReference type="NCBI Taxonomy" id="66347"/>
    <lineage>
        <taxon>Bacteria</taxon>
        <taxon>Bacillati</taxon>
        <taxon>Bacillota</taxon>
        <taxon>Bacilli</taxon>
        <taxon>Bacillales</taxon>
        <taxon>Paenibacillaceae</taxon>
        <taxon>Paenibacillus</taxon>
    </lineage>
</organism>
<dbReference type="Gene3D" id="3.30.457.10">
    <property type="entry name" value="Copper amine oxidase-like, N-terminal domain"/>
    <property type="match status" value="1"/>
</dbReference>
<sequence length="309" mass="34022">MKKKVAIITTLLLTLISPSVLPSVNAAPVSKQVVVDGQRVIFDLNPIIVDGTTLVQFTPVFKKLGITSTWNQEKKQVVATKGSTRIILNVGSKTAYVNGSPVNLQVAPTVVAGKVFVPLRFISESTGASLSIRNNGNVIEVFSGNGRSISQPAAQTTKSAPTSVQVRNYLDQNYGALGSGRDLYDVYYTSVVQNETILVGIYFDFDDYMILMDNALDDSYIYKLTKPIAKDLQARYGSSYDVNLLLYLEFESPFYTSTFGIDNITPLSNGNYQILKPSFYSAFSADSGEAESYFIDFEGELYPMYYSAY</sequence>
<accession>A0A268EQC6</accession>
<evidence type="ECO:0000313" key="4">
    <source>
        <dbReference type="Proteomes" id="UP000215596"/>
    </source>
</evidence>
<protein>
    <recommendedName>
        <fullName evidence="2">Copper amine oxidase-like N-terminal domain-containing protein</fullName>
    </recommendedName>
</protein>
<dbReference type="EMBL" id="NPBY01000046">
    <property type="protein sequence ID" value="PAD75306.1"/>
    <property type="molecule type" value="Genomic_DNA"/>
</dbReference>